<keyword evidence="2 8" id="KW-0813">Transport</keyword>
<proteinExistence type="inferred from homology"/>
<dbReference type="InterPro" id="IPR012910">
    <property type="entry name" value="Plug_dom"/>
</dbReference>
<reference evidence="13" key="1">
    <citation type="journal article" date="2014" name="Int. J. Syst. Evol. Microbiol.">
        <title>Complete genome sequence of Corynebacterium casei LMG S-19264T (=DSM 44701T), isolated from a smear-ripened cheese.</title>
        <authorList>
            <consortium name="US DOE Joint Genome Institute (JGI-PGF)"/>
            <person name="Walter F."/>
            <person name="Albersmeier A."/>
            <person name="Kalinowski J."/>
            <person name="Ruckert C."/>
        </authorList>
    </citation>
    <scope>NUCLEOTIDE SEQUENCE</scope>
    <source>
        <strain evidence="13">CGMCC 1.15095</strain>
    </source>
</reference>
<keyword evidence="7 8" id="KW-0998">Cell outer membrane</keyword>
<accession>A0A916X5H0</accession>
<dbReference type="Gene3D" id="2.40.170.20">
    <property type="entry name" value="TonB-dependent receptor, beta-barrel domain"/>
    <property type="match status" value="1"/>
</dbReference>
<dbReference type="SUPFAM" id="SSF56935">
    <property type="entry name" value="Porins"/>
    <property type="match status" value="1"/>
</dbReference>
<keyword evidence="10" id="KW-0732">Signal</keyword>
<dbReference type="InterPro" id="IPR036942">
    <property type="entry name" value="Beta-barrel_TonB_sf"/>
</dbReference>
<dbReference type="Gene3D" id="2.170.130.10">
    <property type="entry name" value="TonB-dependent receptor, plug domain"/>
    <property type="match status" value="1"/>
</dbReference>
<gene>
    <name evidence="13" type="ORF">GCM10011494_14790</name>
</gene>
<evidence type="ECO:0000256" key="3">
    <source>
        <dbReference type="ARBA" id="ARBA00022452"/>
    </source>
</evidence>
<dbReference type="InterPro" id="IPR037066">
    <property type="entry name" value="Plug_dom_sf"/>
</dbReference>
<comment type="similarity">
    <text evidence="8 9">Belongs to the TonB-dependent receptor family.</text>
</comment>
<protein>
    <submittedName>
        <fullName evidence="13">TonB-dependent receptor</fullName>
    </submittedName>
</protein>
<dbReference type="Pfam" id="PF00593">
    <property type="entry name" value="TonB_dep_Rec_b-barrel"/>
    <property type="match status" value="1"/>
</dbReference>
<feature type="signal peptide" evidence="10">
    <location>
        <begin position="1"/>
        <end position="25"/>
    </location>
</feature>
<dbReference type="PANTHER" id="PTHR47234:SF2">
    <property type="entry name" value="TONB-DEPENDENT RECEPTOR"/>
    <property type="match status" value="1"/>
</dbReference>
<comment type="caution">
    <text evidence="13">The sequence shown here is derived from an EMBL/GenBank/DDBJ whole genome shotgun (WGS) entry which is preliminary data.</text>
</comment>
<evidence type="ECO:0000256" key="8">
    <source>
        <dbReference type="PROSITE-ProRule" id="PRU01360"/>
    </source>
</evidence>
<feature type="chain" id="PRO_5037299198" evidence="10">
    <location>
        <begin position="26"/>
        <end position="980"/>
    </location>
</feature>
<keyword evidence="5 9" id="KW-0798">TonB box</keyword>
<evidence type="ECO:0000313" key="14">
    <source>
        <dbReference type="Proteomes" id="UP000608154"/>
    </source>
</evidence>
<dbReference type="PANTHER" id="PTHR47234">
    <property type="match status" value="1"/>
</dbReference>
<dbReference type="Proteomes" id="UP000608154">
    <property type="component" value="Unassembled WGS sequence"/>
</dbReference>
<dbReference type="GO" id="GO:0009279">
    <property type="term" value="C:cell outer membrane"/>
    <property type="evidence" value="ECO:0007669"/>
    <property type="project" value="UniProtKB-SubCell"/>
</dbReference>
<dbReference type="Pfam" id="PF07715">
    <property type="entry name" value="Plug"/>
    <property type="match status" value="1"/>
</dbReference>
<feature type="domain" description="TonB-dependent receptor plug" evidence="12">
    <location>
        <begin position="56"/>
        <end position="170"/>
    </location>
</feature>
<dbReference type="RefSeq" id="WP_188770014.1">
    <property type="nucleotide sequence ID" value="NZ_BMHK01000007.1"/>
</dbReference>
<dbReference type="InterPro" id="IPR000531">
    <property type="entry name" value="Beta-barrel_TonB"/>
</dbReference>
<comment type="subcellular location">
    <subcellularLocation>
        <location evidence="1 8">Cell outer membrane</location>
        <topology evidence="1 8">Multi-pass membrane protein</topology>
    </subcellularLocation>
</comment>
<evidence type="ECO:0000256" key="5">
    <source>
        <dbReference type="ARBA" id="ARBA00023077"/>
    </source>
</evidence>
<keyword evidence="14" id="KW-1185">Reference proteome</keyword>
<evidence type="ECO:0000256" key="1">
    <source>
        <dbReference type="ARBA" id="ARBA00004571"/>
    </source>
</evidence>
<reference evidence="13" key="2">
    <citation type="submission" date="2020-09" db="EMBL/GenBank/DDBJ databases">
        <authorList>
            <person name="Sun Q."/>
            <person name="Zhou Y."/>
        </authorList>
    </citation>
    <scope>NUCLEOTIDE SEQUENCE</scope>
    <source>
        <strain evidence="13">CGMCC 1.15095</strain>
    </source>
</reference>
<evidence type="ECO:0000256" key="2">
    <source>
        <dbReference type="ARBA" id="ARBA00022448"/>
    </source>
</evidence>
<keyword evidence="13" id="KW-0675">Receptor</keyword>
<sequence>MQKAALRSATSLTAFALLCASSAYAQDAAEPAAEAADDGGVIIVTGTRIQTDVPTTVAPVQVVSEDLIESSGAINIQETLLENPVFGTPTFSRTNTSFLTSGSGLATVDLRNLDVDRTLVLINGRRVVSGLPGSAAVDLNMIPTQMLERAEVLTSGSASAVYGSDAVAGVVNFILKDDFEGLEINAQSGITEVGDSFTLDTGVLLGGNFDDGRGNATVFFGYSEQGAAFLKNHKTEAGPSDVDSISAIFFGGDIFDSVEPFNSSYAPQGRYSTDNFTWTYSPTGALQPCFDANAATCTSDIGDGVGPNGFNRQAFRYLAVPVQRYTGYLNAHYDITDNITAFLEGSFVSTNAKSNIEPFPWDTDSSGTQYVDGQMPIETLFNGAIVRNPFVPDAIYNDASDTNGDGLRDIFVAKRLSSFGPRATEATQDTFRLVGGVRGELASNWNYEVFANYGQTNITQTGTGQINVLNFRSSQQIVPDGEGGFMCADPNAVANGCIPVNIFGLDSIGEEGVAYLEAPSFYKAVQKQTQVGANLSGFFGNPLGANDIGMTVGVEYRRESQDSRWDALQSAGLNGGNALPPTSGSFEVKEAYGEVLVPLINDGFVHELSVRGAARYSDYSSIGNTFSWNAGGEFAPIEDIRFRGMYAVTVRAPNVAELFEGLSQDFPTVNDPCDGIGATGGGALGDNCRAAPGVLANIAANGTFLVTQSDRQGVTGFSGGNPNLQEEKGKTLTAGVVINPKSIHALRNLTITADYFRVKIQDAIVETPEQFIVDQCYRQGVQSFCDFIERRTTQQGTNSAGSLREVNTGVTNSGGIKTSGIDVTLNYVHFFDVGNERLRTSLNVAYTHLLSGYEIPLRGEAKDYFEGEVGSAKDRFTVNTAIGTDDFRLSATGTYIGASWIDDQFDGFHVYKVHPEFYLDLQLRYFIEGGTEFYVGADNVLDNDPVYFASVNGSTTGMESDTGTYDPLGRRFYAGVKMKF</sequence>
<keyword evidence="6 8" id="KW-0472">Membrane</keyword>
<keyword evidence="4 8" id="KW-0812">Transmembrane</keyword>
<evidence type="ECO:0000259" key="12">
    <source>
        <dbReference type="Pfam" id="PF07715"/>
    </source>
</evidence>
<evidence type="ECO:0000256" key="10">
    <source>
        <dbReference type="SAM" id="SignalP"/>
    </source>
</evidence>
<evidence type="ECO:0000256" key="9">
    <source>
        <dbReference type="RuleBase" id="RU003357"/>
    </source>
</evidence>
<keyword evidence="3 8" id="KW-1134">Transmembrane beta strand</keyword>
<organism evidence="13 14">
    <name type="scientific">Novosphingobium endophyticum</name>
    <dbReference type="NCBI Taxonomy" id="1955250"/>
    <lineage>
        <taxon>Bacteria</taxon>
        <taxon>Pseudomonadati</taxon>
        <taxon>Pseudomonadota</taxon>
        <taxon>Alphaproteobacteria</taxon>
        <taxon>Sphingomonadales</taxon>
        <taxon>Sphingomonadaceae</taxon>
        <taxon>Novosphingobium</taxon>
    </lineage>
</organism>
<dbReference type="InterPro" id="IPR039426">
    <property type="entry name" value="TonB-dep_rcpt-like"/>
</dbReference>
<evidence type="ECO:0000256" key="7">
    <source>
        <dbReference type="ARBA" id="ARBA00023237"/>
    </source>
</evidence>
<dbReference type="EMBL" id="BMHK01000007">
    <property type="protein sequence ID" value="GGB97352.1"/>
    <property type="molecule type" value="Genomic_DNA"/>
</dbReference>
<evidence type="ECO:0000259" key="11">
    <source>
        <dbReference type="Pfam" id="PF00593"/>
    </source>
</evidence>
<evidence type="ECO:0000256" key="4">
    <source>
        <dbReference type="ARBA" id="ARBA00022692"/>
    </source>
</evidence>
<evidence type="ECO:0000256" key="6">
    <source>
        <dbReference type="ARBA" id="ARBA00023136"/>
    </source>
</evidence>
<evidence type="ECO:0000313" key="13">
    <source>
        <dbReference type="EMBL" id="GGB97352.1"/>
    </source>
</evidence>
<dbReference type="PROSITE" id="PS52016">
    <property type="entry name" value="TONB_DEPENDENT_REC_3"/>
    <property type="match status" value="1"/>
</dbReference>
<feature type="domain" description="TonB-dependent receptor-like beta-barrel" evidence="11">
    <location>
        <begin position="414"/>
        <end position="940"/>
    </location>
</feature>
<name>A0A916X5H0_9SPHN</name>
<dbReference type="AlphaFoldDB" id="A0A916X5H0"/>